<feature type="transmembrane region" description="Helical" evidence="10">
    <location>
        <begin position="261"/>
        <end position="280"/>
    </location>
</feature>
<evidence type="ECO:0000256" key="1">
    <source>
        <dbReference type="ARBA" id="ARBA00004651"/>
    </source>
</evidence>
<evidence type="ECO:0000256" key="7">
    <source>
        <dbReference type="ARBA" id="ARBA00023136"/>
    </source>
</evidence>
<dbReference type="EMBL" id="WQMS01000009">
    <property type="protein sequence ID" value="MVO77979.1"/>
    <property type="molecule type" value="Genomic_DNA"/>
</dbReference>
<protein>
    <submittedName>
        <fullName evidence="11">MFS transporter</fullName>
    </submittedName>
</protein>
<evidence type="ECO:0000256" key="2">
    <source>
        <dbReference type="ARBA" id="ARBA00022448"/>
    </source>
</evidence>
<keyword evidence="6 10" id="KW-1133">Transmembrane helix</keyword>
<feature type="transmembrane region" description="Helical" evidence="10">
    <location>
        <begin position="342"/>
        <end position="364"/>
    </location>
</feature>
<evidence type="ECO:0000313" key="11">
    <source>
        <dbReference type="EMBL" id="MVO77979.1"/>
    </source>
</evidence>
<sequence>MVNVNADETFEPQTPHVSRSDGGTWFEHPRQLKRLFTTEMWERFGYYGMRAILTLYLVNHFLFSDQTSTGIYGGFTALVYLTPLVGGLIADQYLGSKRSVKFGAIMMALGYFTLCFGGQAAKPFATIDGQRYEVSVEGERGAEQRFVTIGADKLLIKGNEDKSVSLMATDGAEARRIAPDKFASGGERSSFFVFVLLLGLSLVTVGNGFFKPNISTIVGTLYDEGDRRRDAGFTIFYMGINLGSLISQFFCPLLAVSVGWWAGFGLAALGMTCSWALFQFDGGRLDGYGERPANAPASKDWIIYICAMLAVPLAIFLFWNLMNYVAPPAGSGIVGYVSSLPIMGKFLFGTFLISVPAILIWSFVAGSRTEFQMMVAAMVLIVFNVVFWTLFEQAGSSLTLFAERNTVLEIGWTAPLFAAFRANPVTYYLFFAVIIGGIAWLAFWFFAWGEEAATRRKMAIATATIAVIAFVGMHFARLGGFGSEPVYVMPAGQTQIFNALFIVILAPLMSVLWNVLAKRGLEPPIPIKFGLALMGVGAGFLFLVWGASFAGPNYQVGLAWLAGLYLIHSIAELCISPVGLSMITKLSIARIVGMMMGVWFLSISVAQYVAGAVAQVASVETVGGQVTNLKVSLETYLGVFTTIGWVAVGIGAVLLVLAFPLKYLMHGVK</sequence>
<keyword evidence="5" id="KW-0571">Peptide transport</keyword>
<evidence type="ECO:0000256" key="3">
    <source>
        <dbReference type="ARBA" id="ARBA00022475"/>
    </source>
</evidence>
<dbReference type="InterPro" id="IPR005279">
    <property type="entry name" value="Dipep/tripep_permease"/>
</dbReference>
<feature type="transmembrane region" description="Helical" evidence="10">
    <location>
        <begin position="69"/>
        <end position="90"/>
    </location>
</feature>
<feature type="transmembrane region" description="Helical" evidence="10">
    <location>
        <begin position="592"/>
        <end position="616"/>
    </location>
</feature>
<feature type="transmembrane region" description="Helical" evidence="10">
    <location>
        <begin position="529"/>
        <end position="551"/>
    </location>
</feature>
<dbReference type="PANTHER" id="PTHR23517:SF15">
    <property type="entry name" value="PROTON-DEPENDENT OLIGOPEPTIDE FAMILY TRANSPORT PROTEIN"/>
    <property type="match status" value="1"/>
</dbReference>
<dbReference type="InterPro" id="IPR000109">
    <property type="entry name" value="POT_fam"/>
</dbReference>
<dbReference type="Pfam" id="PF00854">
    <property type="entry name" value="PTR2"/>
    <property type="match status" value="2"/>
</dbReference>
<dbReference type="PANTHER" id="PTHR23517">
    <property type="entry name" value="RESISTANCE PROTEIN MDTM, PUTATIVE-RELATED-RELATED"/>
    <property type="match status" value="1"/>
</dbReference>
<evidence type="ECO:0000256" key="6">
    <source>
        <dbReference type="ARBA" id="ARBA00022989"/>
    </source>
</evidence>
<feature type="transmembrane region" description="Helical" evidence="10">
    <location>
        <begin position="425"/>
        <end position="446"/>
    </location>
</feature>
<gene>
    <name evidence="11" type="ORF">GON01_08540</name>
</gene>
<proteinExistence type="inferred from homology"/>
<dbReference type="InterPro" id="IPR018456">
    <property type="entry name" value="PTR2_symporter_CS"/>
</dbReference>
<feature type="transmembrane region" description="Helical" evidence="10">
    <location>
        <begin position="102"/>
        <end position="121"/>
    </location>
</feature>
<evidence type="ECO:0000256" key="8">
    <source>
        <dbReference type="RuleBase" id="RU003755"/>
    </source>
</evidence>
<keyword evidence="5" id="KW-0653">Protein transport</keyword>
<comment type="subcellular location">
    <subcellularLocation>
        <location evidence="1">Cell membrane</location>
        <topology evidence="1">Multi-pass membrane protein</topology>
    </subcellularLocation>
    <subcellularLocation>
        <location evidence="8">Membrane</location>
        <topology evidence="8">Multi-pass membrane protein</topology>
    </subcellularLocation>
</comment>
<feature type="transmembrane region" description="Helical" evidence="10">
    <location>
        <begin position="458"/>
        <end position="476"/>
    </location>
</feature>
<dbReference type="AlphaFoldDB" id="A0A6I4J0B5"/>
<feature type="transmembrane region" description="Helical" evidence="10">
    <location>
        <begin position="191"/>
        <end position="210"/>
    </location>
</feature>
<keyword evidence="12" id="KW-1185">Reference proteome</keyword>
<dbReference type="CDD" id="cd17346">
    <property type="entry name" value="MFS_DtpA_like"/>
    <property type="match status" value="1"/>
</dbReference>
<keyword evidence="4 8" id="KW-0812">Transmembrane</keyword>
<evidence type="ECO:0000313" key="12">
    <source>
        <dbReference type="Proteomes" id="UP000441389"/>
    </source>
</evidence>
<evidence type="ECO:0000256" key="5">
    <source>
        <dbReference type="ARBA" id="ARBA00022856"/>
    </source>
</evidence>
<dbReference type="InterPro" id="IPR036259">
    <property type="entry name" value="MFS_trans_sf"/>
</dbReference>
<dbReference type="Proteomes" id="UP000441389">
    <property type="component" value="Unassembled WGS sequence"/>
</dbReference>
<comment type="caution">
    <text evidence="11">The sequence shown here is derived from an EMBL/GenBank/DDBJ whole genome shotgun (WGS) entry which is preliminary data.</text>
</comment>
<dbReference type="PROSITE" id="PS01023">
    <property type="entry name" value="PTR2_2"/>
    <property type="match status" value="1"/>
</dbReference>
<evidence type="ECO:0000256" key="9">
    <source>
        <dbReference type="SAM" id="MobiDB-lite"/>
    </source>
</evidence>
<keyword evidence="7 10" id="KW-0472">Membrane</keyword>
<dbReference type="RefSeq" id="WP_157026950.1">
    <property type="nucleotide sequence ID" value="NZ_WQMS01000009.1"/>
</dbReference>
<reference evidence="11 12" key="1">
    <citation type="submission" date="2019-12" db="EMBL/GenBank/DDBJ databases">
        <authorList>
            <person name="Huq M.A."/>
        </authorList>
    </citation>
    <scope>NUCLEOTIDE SEQUENCE [LARGE SCALE GENOMIC DNA]</scope>
    <source>
        <strain evidence="11 12">MAH-20</strain>
    </source>
</reference>
<feature type="transmembrane region" description="Helical" evidence="10">
    <location>
        <begin position="496"/>
        <end position="517"/>
    </location>
</feature>
<feature type="transmembrane region" description="Helical" evidence="10">
    <location>
        <begin position="301"/>
        <end position="322"/>
    </location>
</feature>
<feature type="region of interest" description="Disordered" evidence="9">
    <location>
        <begin position="1"/>
        <end position="22"/>
    </location>
</feature>
<dbReference type="SUPFAM" id="SSF103473">
    <property type="entry name" value="MFS general substrate transporter"/>
    <property type="match status" value="1"/>
</dbReference>
<feature type="transmembrane region" description="Helical" evidence="10">
    <location>
        <begin position="371"/>
        <end position="391"/>
    </location>
</feature>
<dbReference type="GO" id="GO:0005886">
    <property type="term" value="C:plasma membrane"/>
    <property type="evidence" value="ECO:0007669"/>
    <property type="project" value="UniProtKB-SubCell"/>
</dbReference>
<keyword evidence="2 8" id="KW-0813">Transport</keyword>
<dbReference type="InterPro" id="IPR050171">
    <property type="entry name" value="MFS_Transporters"/>
</dbReference>
<dbReference type="GO" id="GO:0006857">
    <property type="term" value="P:oligopeptide transport"/>
    <property type="evidence" value="ECO:0007669"/>
    <property type="project" value="InterPro"/>
</dbReference>
<dbReference type="Gene3D" id="1.20.1250.20">
    <property type="entry name" value="MFS general substrate transporter like domains"/>
    <property type="match status" value="3"/>
</dbReference>
<feature type="transmembrane region" description="Helical" evidence="10">
    <location>
        <begin position="636"/>
        <end position="659"/>
    </location>
</feature>
<feature type="transmembrane region" description="Helical" evidence="10">
    <location>
        <begin position="231"/>
        <end position="255"/>
    </location>
</feature>
<feature type="transmembrane region" description="Helical" evidence="10">
    <location>
        <begin position="44"/>
        <end position="63"/>
    </location>
</feature>
<feature type="transmembrane region" description="Helical" evidence="10">
    <location>
        <begin position="557"/>
        <end position="580"/>
    </location>
</feature>
<comment type="similarity">
    <text evidence="8">Belongs to the major facilitator superfamily. Proton-dependent oligopeptide transporter (POT/PTR) (TC 2.A.17) family.</text>
</comment>
<keyword evidence="3" id="KW-1003">Cell membrane</keyword>
<accession>A0A6I4J0B5</accession>
<evidence type="ECO:0000256" key="10">
    <source>
        <dbReference type="SAM" id="Phobius"/>
    </source>
</evidence>
<organism evidence="11 12">
    <name type="scientific">Sphingomonas horti</name>
    <dbReference type="NCBI Taxonomy" id="2682842"/>
    <lineage>
        <taxon>Bacteria</taxon>
        <taxon>Pseudomonadati</taxon>
        <taxon>Pseudomonadota</taxon>
        <taxon>Alphaproteobacteria</taxon>
        <taxon>Sphingomonadales</taxon>
        <taxon>Sphingomonadaceae</taxon>
        <taxon>Sphingomonas</taxon>
    </lineage>
</organism>
<evidence type="ECO:0000256" key="4">
    <source>
        <dbReference type="ARBA" id="ARBA00022692"/>
    </source>
</evidence>
<name>A0A6I4J0B5_9SPHN</name>
<dbReference type="GO" id="GO:1904680">
    <property type="term" value="F:peptide transmembrane transporter activity"/>
    <property type="evidence" value="ECO:0007669"/>
    <property type="project" value="InterPro"/>
</dbReference>